<dbReference type="EMBL" id="PHGZ01000017">
    <property type="protein sequence ID" value="PJG82629.1"/>
    <property type="molecule type" value="Genomic_DNA"/>
</dbReference>
<name>A0A2M8RUT8_9PAST</name>
<proteinExistence type="predicted"/>
<evidence type="ECO:0000313" key="2">
    <source>
        <dbReference type="Proteomes" id="UP000230282"/>
    </source>
</evidence>
<evidence type="ECO:0008006" key="3">
    <source>
        <dbReference type="Google" id="ProtNLM"/>
    </source>
</evidence>
<organism evidence="1 2">
    <name type="scientific">Caviibacterium pharyngocola</name>
    <dbReference type="NCBI Taxonomy" id="28159"/>
    <lineage>
        <taxon>Bacteria</taxon>
        <taxon>Pseudomonadati</taxon>
        <taxon>Pseudomonadota</taxon>
        <taxon>Gammaproteobacteria</taxon>
        <taxon>Pasteurellales</taxon>
        <taxon>Pasteurellaceae</taxon>
        <taxon>Caviibacterium</taxon>
    </lineage>
</organism>
<comment type="caution">
    <text evidence="1">The sequence shown here is derived from an EMBL/GenBank/DDBJ whole genome shotgun (WGS) entry which is preliminary data.</text>
</comment>
<dbReference type="Proteomes" id="UP000230282">
    <property type="component" value="Unassembled WGS sequence"/>
</dbReference>
<dbReference type="AlphaFoldDB" id="A0A2M8RUT8"/>
<protein>
    <recommendedName>
        <fullName evidence="3">Lipoprotein SmpA/OmlA domain-containing protein</fullName>
    </recommendedName>
</protein>
<evidence type="ECO:0000313" key="1">
    <source>
        <dbReference type="EMBL" id="PJG82629.1"/>
    </source>
</evidence>
<accession>A0A2M8RUT8</accession>
<reference evidence="1 2" key="1">
    <citation type="submission" date="2017-11" db="EMBL/GenBank/DDBJ databases">
        <title>Reclassification of Bisgaard taxon 5 as Caviibacterium pharyngocola gen. nov., sp. nov.</title>
        <authorList>
            <person name="Christensen H."/>
        </authorList>
    </citation>
    <scope>NUCLEOTIDE SEQUENCE [LARGE SCALE GENOMIC DNA]</scope>
    <source>
        <strain evidence="1 2">7_3</strain>
    </source>
</reference>
<keyword evidence="2" id="KW-1185">Reference proteome</keyword>
<sequence>MLFACTSDITPEVKQQTGISPRTDIKRGISEKKVIALLGNPDNVFPQDKGKKLSYGKQGYIGYYEVCLDKQNNVISSGFSCTH</sequence>
<gene>
    <name evidence="1" type="ORF">CVP04_08140</name>
</gene>